<evidence type="ECO:0000313" key="2">
    <source>
        <dbReference type="EMBL" id="CAK6970300.1"/>
    </source>
</evidence>
<dbReference type="AlphaFoldDB" id="A0AAV1PGA3"/>
<keyword evidence="3" id="KW-1185">Reference proteome</keyword>
<feature type="transmembrane region" description="Helical" evidence="1">
    <location>
        <begin position="73"/>
        <end position="96"/>
    </location>
</feature>
<dbReference type="Proteomes" id="UP001314229">
    <property type="component" value="Unassembled WGS sequence"/>
</dbReference>
<keyword evidence="1" id="KW-0812">Transmembrane</keyword>
<feature type="transmembrane region" description="Helical" evidence="1">
    <location>
        <begin position="37"/>
        <end position="57"/>
    </location>
</feature>
<evidence type="ECO:0000313" key="3">
    <source>
        <dbReference type="Proteomes" id="UP001314229"/>
    </source>
</evidence>
<name>A0AAV1PGA3_SCOSC</name>
<evidence type="ECO:0000256" key="1">
    <source>
        <dbReference type="SAM" id="Phobius"/>
    </source>
</evidence>
<gene>
    <name evidence="2" type="ORF">FSCOSCO3_A034772</name>
</gene>
<organism evidence="2 3">
    <name type="scientific">Scomber scombrus</name>
    <name type="common">Atlantic mackerel</name>
    <name type="synonym">Scomber vernalis</name>
    <dbReference type="NCBI Taxonomy" id="13677"/>
    <lineage>
        <taxon>Eukaryota</taxon>
        <taxon>Metazoa</taxon>
        <taxon>Chordata</taxon>
        <taxon>Craniata</taxon>
        <taxon>Vertebrata</taxon>
        <taxon>Euteleostomi</taxon>
        <taxon>Actinopterygii</taxon>
        <taxon>Neopterygii</taxon>
        <taxon>Teleostei</taxon>
        <taxon>Neoteleostei</taxon>
        <taxon>Acanthomorphata</taxon>
        <taxon>Pelagiaria</taxon>
        <taxon>Scombriformes</taxon>
        <taxon>Scombridae</taxon>
        <taxon>Scomber</taxon>
    </lineage>
</organism>
<reference evidence="2 3" key="1">
    <citation type="submission" date="2024-01" db="EMBL/GenBank/DDBJ databases">
        <authorList>
            <person name="Alioto T."/>
            <person name="Alioto T."/>
            <person name="Gomez Garrido J."/>
        </authorList>
    </citation>
    <scope>NUCLEOTIDE SEQUENCE [LARGE SCALE GENOMIC DNA]</scope>
</reference>
<sequence>MVMSSGSTVAYLSRHMRRMTANGQAFSSSRLRGQVRVTVTGVIQGILYMGCAAWTSYTYLSHTVLQTIFSEDIYITVANLYMLGTTFNLGVGQAVFRQRAADIWLRATKVQKSEQGG</sequence>
<accession>A0AAV1PGA3</accession>
<keyword evidence="1" id="KW-0472">Membrane</keyword>
<dbReference type="EMBL" id="CAWUFR010000153">
    <property type="protein sequence ID" value="CAK6970300.1"/>
    <property type="molecule type" value="Genomic_DNA"/>
</dbReference>
<comment type="caution">
    <text evidence="2">The sequence shown here is derived from an EMBL/GenBank/DDBJ whole genome shotgun (WGS) entry which is preliminary data.</text>
</comment>
<protein>
    <submittedName>
        <fullName evidence="2">Uncharacterized protein LOC128368360</fullName>
    </submittedName>
</protein>
<proteinExistence type="predicted"/>
<keyword evidence="1" id="KW-1133">Transmembrane helix</keyword>